<name>A0A2P4YAP5_9STRA</name>
<dbReference type="AlphaFoldDB" id="A0A2P4YAP5"/>
<dbReference type="OrthoDB" id="20872at2759"/>
<dbReference type="Proteomes" id="UP000237271">
    <property type="component" value="Unassembled WGS sequence"/>
</dbReference>
<comment type="caution">
    <text evidence="2">The sequence shown here is derived from an EMBL/GenBank/DDBJ whole genome shotgun (WGS) entry which is preliminary data.</text>
</comment>
<accession>A0A2P4YAP5</accession>
<gene>
    <name evidence="2" type="ORF">PHPALM_8098</name>
</gene>
<evidence type="ECO:0000313" key="2">
    <source>
        <dbReference type="EMBL" id="POM74871.1"/>
    </source>
</evidence>
<feature type="region of interest" description="Disordered" evidence="1">
    <location>
        <begin position="1"/>
        <end position="61"/>
    </location>
</feature>
<evidence type="ECO:0000256" key="1">
    <source>
        <dbReference type="SAM" id="MobiDB-lite"/>
    </source>
</evidence>
<feature type="region of interest" description="Disordered" evidence="1">
    <location>
        <begin position="97"/>
        <end position="121"/>
    </location>
</feature>
<keyword evidence="3" id="KW-1185">Reference proteome</keyword>
<organism evidence="2 3">
    <name type="scientific">Phytophthora palmivora</name>
    <dbReference type="NCBI Taxonomy" id="4796"/>
    <lineage>
        <taxon>Eukaryota</taxon>
        <taxon>Sar</taxon>
        <taxon>Stramenopiles</taxon>
        <taxon>Oomycota</taxon>
        <taxon>Peronosporomycetes</taxon>
        <taxon>Peronosporales</taxon>
        <taxon>Peronosporaceae</taxon>
        <taxon>Phytophthora</taxon>
    </lineage>
</organism>
<proteinExistence type="predicted"/>
<evidence type="ECO:0000313" key="3">
    <source>
        <dbReference type="Proteomes" id="UP000237271"/>
    </source>
</evidence>
<protein>
    <submittedName>
        <fullName evidence="2">Uncharacterized protein</fullName>
    </submittedName>
</protein>
<feature type="compositionally biased region" description="Polar residues" evidence="1">
    <location>
        <begin position="29"/>
        <end position="43"/>
    </location>
</feature>
<reference evidence="2 3" key="1">
    <citation type="journal article" date="2017" name="Genome Biol. Evol.">
        <title>Phytophthora megakarya and P. palmivora, closely related causal agents of cacao black pod rot, underwent increases in genome sizes and gene numbers by different mechanisms.</title>
        <authorList>
            <person name="Ali S.S."/>
            <person name="Shao J."/>
            <person name="Lary D.J."/>
            <person name="Kronmiller B."/>
            <person name="Shen D."/>
            <person name="Strem M.D."/>
            <person name="Amoako-Attah I."/>
            <person name="Akrofi A.Y."/>
            <person name="Begoude B.A."/>
            <person name="Ten Hoopen G.M."/>
            <person name="Coulibaly K."/>
            <person name="Kebe B.I."/>
            <person name="Melnick R.L."/>
            <person name="Guiltinan M.J."/>
            <person name="Tyler B.M."/>
            <person name="Meinhardt L.W."/>
            <person name="Bailey B.A."/>
        </authorList>
    </citation>
    <scope>NUCLEOTIDE SEQUENCE [LARGE SCALE GENOMIC DNA]</scope>
    <source>
        <strain evidence="3">sbr112.9</strain>
    </source>
</reference>
<sequence>MEVLLKLGADPNLRNEQNRTPLEELEATMPTSTTENNDSNFVTSARLPDRPGVYREPIPTRPESKLALQPIRRGSYSTERTDVRDFMSRRSVTEYSDRCDHHPEIRSSGSNEPGQWATAPKPVLTVPTPQVQSTPVRKTLRYAGKRVIMAIRVKSALVDTEKLELMRLLLQKHISTPVQT</sequence>
<dbReference type="EMBL" id="NCKW01004310">
    <property type="protein sequence ID" value="POM74871.1"/>
    <property type="molecule type" value="Genomic_DNA"/>
</dbReference>